<keyword evidence="2" id="KW-1185">Reference proteome</keyword>
<evidence type="ECO:0000313" key="2">
    <source>
        <dbReference type="Proteomes" id="UP000193900"/>
    </source>
</evidence>
<dbReference type="RefSeq" id="WP_200812484.1">
    <property type="nucleotide sequence ID" value="NZ_FWFZ01000008.1"/>
</dbReference>
<dbReference type="AlphaFoldDB" id="A0A1Y5SSQ9"/>
<protein>
    <submittedName>
        <fullName evidence="1">Uncharacterized protein</fullName>
    </submittedName>
</protein>
<gene>
    <name evidence="1" type="ORF">ROA7023_02023</name>
</gene>
<dbReference type="EMBL" id="FWFZ01000008">
    <property type="protein sequence ID" value="SLN47696.1"/>
    <property type="molecule type" value="Genomic_DNA"/>
</dbReference>
<sequence length="92" mass="10136">MDFDPATFGRLYAQSYDDGPMPHTLALCVDRISRLAGAASLSPLVLRYAWPAEIDLMAQLAGLRLRHRWADWADAGFAADSTSHVSVYEKPA</sequence>
<accession>A0A1Y5SSQ9</accession>
<dbReference type="InterPro" id="IPR029063">
    <property type="entry name" value="SAM-dependent_MTases_sf"/>
</dbReference>
<name>A0A1Y5SSQ9_9RHOB</name>
<organism evidence="1 2">
    <name type="scientific">Roseisalinus antarcticus</name>
    <dbReference type="NCBI Taxonomy" id="254357"/>
    <lineage>
        <taxon>Bacteria</taxon>
        <taxon>Pseudomonadati</taxon>
        <taxon>Pseudomonadota</taxon>
        <taxon>Alphaproteobacteria</taxon>
        <taxon>Rhodobacterales</taxon>
        <taxon>Roseobacteraceae</taxon>
        <taxon>Roseisalinus</taxon>
    </lineage>
</organism>
<dbReference type="Proteomes" id="UP000193900">
    <property type="component" value="Unassembled WGS sequence"/>
</dbReference>
<dbReference type="Gene3D" id="3.40.50.150">
    <property type="entry name" value="Vaccinia Virus protein VP39"/>
    <property type="match status" value="1"/>
</dbReference>
<evidence type="ECO:0000313" key="1">
    <source>
        <dbReference type="EMBL" id="SLN47696.1"/>
    </source>
</evidence>
<reference evidence="1 2" key="1">
    <citation type="submission" date="2017-03" db="EMBL/GenBank/DDBJ databases">
        <authorList>
            <person name="Afonso C.L."/>
            <person name="Miller P.J."/>
            <person name="Scott M.A."/>
            <person name="Spackman E."/>
            <person name="Goraichik I."/>
            <person name="Dimitrov K.M."/>
            <person name="Suarez D.L."/>
            <person name="Swayne D.E."/>
        </authorList>
    </citation>
    <scope>NUCLEOTIDE SEQUENCE [LARGE SCALE GENOMIC DNA]</scope>
    <source>
        <strain evidence="1 2">CECT 7023</strain>
    </source>
</reference>
<proteinExistence type="predicted"/>